<feature type="domain" description="USP" evidence="1">
    <location>
        <begin position="35"/>
        <end position="125"/>
    </location>
</feature>
<dbReference type="GO" id="GO:0016579">
    <property type="term" value="P:protein deubiquitination"/>
    <property type="evidence" value="ECO:0007669"/>
    <property type="project" value="InterPro"/>
</dbReference>
<protein>
    <submittedName>
        <fullName evidence="2">U17L6 protein</fullName>
    </submittedName>
</protein>
<feature type="non-terminal residue" evidence="2">
    <location>
        <position position="125"/>
    </location>
</feature>
<dbReference type="EMBL" id="VZTK01131650">
    <property type="protein sequence ID" value="NXX24010.1"/>
    <property type="molecule type" value="Genomic_DNA"/>
</dbReference>
<dbReference type="InterPro" id="IPR038765">
    <property type="entry name" value="Papain-like_cys_pep_sf"/>
</dbReference>
<evidence type="ECO:0000313" key="3">
    <source>
        <dbReference type="Proteomes" id="UP000584326"/>
    </source>
</evidence>
<gene>
    <name evidence="2" type="primary">Usp17l6p</name>
    <name evidence="2" type="ORF">PODSTR_R14824</name>
</gene>
<feature type="non-terminal residue" evidence="2">
    <location>
        <position position="1"/>
    </location>
</feature>
<dbReference type="GO" id="GO:0004843">
    <property type="term" value="F:cysteine-type deubiquitinase activity"/>
    <property type="evidence" value="ECO:0007669"/>
    <property type="project" value="InterPro"/>
</dbReference>
<dbReference type="OrthoDB" id="9836589at2759"/>
<dbReference type="PROSITE" id="PS50235">
    <property type="entry name" value="USP_3"/>
    <property type="match status" value="1"/>
</dbReference>
<evidence type="ECO:0000313" key="2">
    <source>
        <dbReference type="EMBL" id="NXX24010.1"/>
    </source>
</evidence>
<dbReference type="AlphaFoldDB" id="A0A7L4HI36"/>
<dbReference type="Gene3D" id="3.90.70.10">
    <property type="entry name" value="Cysteine proteinases"/>
    <property type="match status" value="1"/>
</dbReference>
<dbReference type="InterPro" id="IPR028889">
    <property type="entry name" value="USP"/>
</dbReference>
<comment type="caution">
    <text evidence="2">The sequence shown here is derived from an EMBL/GenBank/DDBJ whole genome shotgun (WGS) entry which is preliminary data.</text>
</comment>
<accession>A0A7L4HI36</accession>
<organism evidence="2 3">
    <name type="scientific">Podargus strigoides</name>
    <name type="common">Tawny frogmouth</name>
    <name type="synonym">Caprimulgus strigoides</name>
    <dbReference type="NCBI Taxonomy" id="8905"/>
    <lineage>
        <taxon>Eukaryota</taxon>
        <taxon>Metazoa</taxon>
        <taxon>Chordata</taxon>
        <taxon>Craniata</taxon>
        <taxon>Vertebrata</taxon>
        <taxon>Euteleostomi</taxon>
        <taxon>Archelosauria</taxon>
        <taxon>Archosauria</taxon>
        <taxon>Dinosauria</taxon>
        <taxon>Saurischia</taxon>
        <taxon>Theropoda</taxon>
        <taxon>Coelurosauria</taxon>
        <taxon>Aves</taxon>
        <taxon>Neognathae</taxon>
        <taxon>Neoaves</taxon>
        <taxon>Strisores</taxon>
        <taxon>Caprimulgiformes</taxon>
        <taxon>Podargidae</taxon>
        <taxon>Podargus</taxon>
    </lineage>
</organism>
<keyword evidence="3" id="KW-1185">Reference proteome</keyword>
<proteinExistence type="predicted"/>
<dbReference type="Proteomes" id="UP000584326">
    <property type="component" value="Unassembled WGS sequence"/>
</dbReference>
<evidence type="ECO:0000259" key="1">
    <source>
        <dbReference type="PROSITE" id="PS50235"/>
    </source>
</evidence>
<dbReference type="Pfam" id="PF00443">
    <property type="entry name" value="UCH"/>
    <property type="match status" value="1"/>
</dbReference>
<reference evidence="2 3" key="1">
    <citation type="submission" date="2020-02" db="EMBL/GenBank/DDBJ databases">
        <title>Bird 10,000 Genomes (B10K) Project - Family phase.</title>
        <authorList>
            <person name="Zhang G."/>
        </authorList>
    </citation>
    <scope>NUCLEOTIDE SEQUENCE [LARGE SCALE GENOMIC DNA]</scope>
    <source>
        <strain evidence="2">B10K-DU-001-40</strain>
        <tissue evidence="2">Muscle</tissue>
    </source>
</reference>
<dbReference type="InterPro" id="IPR001394">
    <property type="entry name" value="Peptidase_C19_UCH"/>
</dbReference>
<dbReference type="SUPFAM" id="SSF54001">
    <property type="entry name" value="Cysteine proteinases"/>
    <property type="match status" value="1"/>
</dbReference>
<name>A0A7L4HI36_PODST</name>
<sequence>KTRIDLYNNLTPITKQLTPKKKLPLNNKKPTTIKTKLQNIKNTYYVNASLQYLTYTPPLTNYILSRKHSQTYHRHKNYILYTIQTHITRTLHNPNHVIQPSQTLTTNFHKNKQKNTHKFLIFTIN</sequence>